<reference evidence="3" key="2">
    <citation type="submission" date="2015-07" db="EMBL/GenBank/DDBJ databases">
        <title>MeaNS - Measles Nucleotide Surveillance Program.</title>
        <authorList>
            <person name="Tran T."/>
            <person name="Druce J."/>
        </authorList>
    </citation>
    <scope>NUCLEOTIDE SEQUENCE</scope>
    <source>
        <strain evidence="3">DSM 9887</strain>
    </source>
</reference>
<dbReference type="Proteomes" id="UP000036834">
    <property type="component" value="Unassembled WGS sequence"/>
</dbReference>
<reference evidence="4" key="1">
    <citation type="submission" date="2015-07" db="EMBL/GenBank/DDBJ databases">
        <title>Genome sequencing project for genomic taxonomy and phylogenomics of Bacillus-like bacteria.</title>
        <authorList>
            <person name="Liu B."/>
            <person name="Wang J."/>
            <person name="Zhu Y."/>
            <person name="Liu G."/>
            <person name="Chen Q."/>
            <person name="Chen Z."/>
            <person name="Lan J."/>
            <person name="Che J."/>
            <person name="Ge C."/>
            <person name="Shi H."/>
            <person name="Pan Z."/>
            <person name="Liu X."/>
        </authorList>
    </citation>
    <scope>NUCLEOTIDE SEQUENCE [LARGE SCALE GENOMIC DNA]</scope>
    <source>
        <strain evidence="4">DSM 9887</strain>
    </source>
</reference>
<name>A0A0K9YN30_9BACL</name>
<dbReference type="EMBL" id="LGIQ01000011">
    <property type="protein sequence ID" value="KNB69575.1"/>
    <property type="molecule type" value="Genomic_DNA"/>
</dbReference>
<feature type="chain" id="PRO_5039032371" evidence="1">
    <location>
        <begin position="24"/>
        <end position="406"/>
    </location>
</feature>
<dbReference type="Proteomes" id="UP000319578">
    <property type="component" value="Unassembled WGS sequence"/>
</dbReference>
<evidence type="ECO:0000313" key="2">
    <source>
        <dbReference type="EMBL" id="GED71281.1"/>
    </source>
</evidence>
<dbReference type="STRING" id="54915.ADS79_27320"/>
<reference evidence="2 5" key="3">
    <citation type="submission" date="2019-06" db="EMBL/GenBank/DDBJ databases">
        <title>Whole genome shotgun sequence of Brevibacillus reuszeri NBRC 15719.</title>
        <authorList>
            <person name="Hosoyama A."/>
            <person name="Uohara A."/>
            <person name="Ohji S."/>
            <person name="Ichikawa N."/>
        </authorList>
    </citation>
    <scope>NUCLEOTIDE SEQUENCE [LARGE SCALE GENOMIC DNA]</scope>
    <source>
        <strain evidence="2 5">NBRC 15719</strain>
    </source>
</reference>
<organism evidence="3 4">
    <name type="scientific">Brevibacillus reuszeri</name>
    <dbReference type="NCBI Taxonomy" id="54915"/>
    <lineage>
        <taxon>Bacteria</taxon>
        <taxon>Bacillati</taxon>
        <taxon>Bacillota</taxon>
        <taxon>Bacilli</taxon>
        <taxon>Bacillales</taxon>
        <taxon>Paenibacillaceae</taxon>
        <taxon>Brevibacillus</taxon>
    </lineage>
</organism>
<evidence type="ECO:0000313" key="5">
    <source>
        <dbReference type="Proteomes" id="UP000319578"/>
    </source>
</evidence>
<keyword evidence="1" id="KW-0732">Signal</keyword>
<dbReference type="RefSeq" id="WP_049741601.1">
    <property type="nucleotide sequence ID" value="NZ_BJON01000020.1"/>
</dbReference>
<evidence type="ECO:0000313" key="3">
    <source>
        <dbReference type="EMBL" id="KNB69575.1"/>
    </source>
</evidence>
<feature type="signal peptide" evidence="1">
    <location>
        <begin position="1"/>
        <end position="23"/>
    </location>
</feature>
<dbReference type="AlphaFoldDB" id="A0A0K9YN30"/>
<accession>A0A0K9YN30</accession>
<evidence type="ECO:0000256" key="1">
    <source>
        <dbReference type="SAM" id="SignalP"/>
    </source>
</evidence>
<dbReference type="OrthoDB" id="2463316at2"/>
<evidence type="ECO:0000313" key="4">
    <source>
        <dbReference type="Proteomes" id="UP000036834"/>
    </source>
</evidence>
<sequence length="406" mass="46774">MCCKKIVIGMISSVLCMSSIVVSSPVPTVAAASSYQITYKLPPNPEKYLFLNVEMVDILNPQKPAFMRTYVQEDYLVDMDSGGSHFKTFYADNLRFMTSKKGFLWNIYHFIGILPPHYPVNMDWDELDRRIESTQSFSDEGRALREKRAELQMNAHLQPLIDAGYVKWEELDDGMATKEFIAMVLYRMFKEVRPYHGGIDLKDSEDTAVRWAVEVGLPGFNVDQKGYVYPQLPLNLKAGQEIYAQEQPYLRIFQFINLILPGKKTASGWEYYQVKLKPGMAPMLVDDVVRVNGMPMSSFDVWGVERREAEKSPLYQQAKSKIGQYSISRFPQMLAQARIDALKPRAWDWSRDLIHHPRFAKEIAAYRKNKSSKNLNAVYQAVRGYYNLNIRQDSVIVIKSVLENVK</sequence>
<proteinExistence type="predicted"/>
<keyword evidence="5" id="KW-1185">Reference proteome</keyword>
<gene>
    <name evidence="3" type="ORF">ADS79_27320</name>
    <name evidence="2" type="ORF">BRE01_49830</name>
</gene>
<dbReference type="EMBL" id="BJON01000020">
    <property type="protein sequence ID" value="GED71281.1"/>
    <property type="molecule type" value="Genomic_DNA"/>
</dbReference>
<comment type="caution">
    <text evidence="3">The sequence shown here is derived from an EMBL/GenBank/DDBJ whole genome shotgun (WGS) entry which is preliminary data.</text>
</comment>
<dbReference type="PATRIC" id="fig|54915.3.peg.4651"/>
<protein>
    <submittedName>
        <fullName evidence="3">Uncharacterized protein</fullName>
    </submittedName>
</protein>